<dbReference type="AlphaFoldDB" id="A0A0N4VHU8"/>
<reference evidence="1 2" key="2">
    <citation type="submission" date="2018-10" db="EMBL/GenBank/DDBJ databases">
        <authorList>
            <consortium name="Pathogen Informatics"/>
        </authorList>
    </citation>
    <scope>NUCLEOTIDE SEQUENCE [LARGE SCALE GENOMIC DNA]</scope>
</reference>
<reference evidence="3" key="1">
    <citation type="submission" date="2017-02" db="UniProtKB">
        <authorList>
            <consortium name="WormBaseParasite"/>
        </authorList>
    </citation>
    <scope>IDENTIFICATION</scope>
</reference>
<gene>
    <name evidence="1" type="ORF">EVEC_LOCUS9744</name>
</gene>
<accession>A0A0N4VHU8</accession>
<proteinExistence type="predicted"/>
<organism evidence="3">
    <name type="scientific">Enterobius vermicularis</name>
    <name type="common">Human pinworm</name>
    <dbReference type="NCBI Taxonomy" id="51028"/>
    <lineage>
        <taxon>Eukaryota</taxon>
        <taxon>Metazoa</taxon>
        <taxon>Ecdysozoa</taxon>
        <taxon>Nematoda</taxon>
        <taxon>Chromadorea</taxon>
        <taxon>Rhabditida</taxon>
        <taxon>Spirurina</taxon>
        <taxon>Oxyuridomorpha</taxon>
        <taxon>Oxyuroidea</taxon>
        <taxon>Oxyuridae</taxon>
        <taxon>Enterobius</taxon>
    </lineage>
</organism>
<protein>
    <submittedName>
        <fullName evidence="3">Secreted protein</fullName>
    </submittedName>
</protein>
<evidence type="ECO:0000313" key="1">
    <source>
        <dbReference type="EMBL" id="VDD94993.1"/>
    </source>
</evidence>
<sequence length="166" mass="18501">MGALARNRALATRIAAEHSTTEPPTLVTPPFFDNGQKRVDTKGDVRHVSVTLCQAASALLLSLFGNDYFAAAAVFFAFLEKLLRRSEICFVLLMRKATIKPWKFSKVNLIGEISLYGRFRLITAIFEKSHNMVNMQKRAALFEIRSAANSIRTCAVRAHLISSQTP</sequence>
<keyword evidence="2" id="KW-1185">Reference proteome</keyword>
<dbReference type="Proteomes" id="UP000274131">
    <property type="component" value="Unassembled WGS sequence"/>
</dbReference>
<dbReference type="EMBL" id="UXUI01010270">
    <property type="protein sequence ID" value="VDD94993.1"/>
    <property type="molecule type" value="Genomic_DNA"/>
</dbReference>
<name>A0A0N4VHU8_ENTVE</name>
<evidence type="ECO:0000313" key="3">
    <source>
        <dbReference type="WBParaSite" id="EVEC_0001039901-mRNA-1"/>
    </source>
</evidence>
<evidence type="ECO:0000313" key="2">
    <source>
        <dbReference type="Proteomes" id="UP000274131"/>
    </source>
</evidence>
<dbReference type="WBParaSite" id="EVEC_0001039901-mRNA-1">
    <property type="protein sequence ID" value="EVEC_0001039901-mRNA-1"/>
    <property type="gene ID" value="EVEC_0001039901"/>
</dbReference>